<proteinExistence type="predicted"/>
<protein>
    <submittedName>
        <fullName evidence="3">META domain protein</fullName>
    </submittedName>
</protein>
<accession>A0A0P1HXH3</accession>
<evidence type="ECO:0000313" key="4">
    <source>
        <dbReference type="Proteomes" id="UP000051326"/>
    </source>
</evidence>
<dbReference type="PANTHER" id="PTHR35535">
    <property type="entry name" value="HEAT SHOCK PROTEIN HSLJ"/>
    <property type="match status" value="1"/>
</dbReference>
<keyword evidence="1" id="KW-0732">Signal</keyword>
<dbReference type="AlphaFoldDB" id="A0A0P1HXH3"/>
<dbReference type="PANTHER" id="PTHR35535:SF1">
    <property type="entry name" value="HEAT SHOCK PROTEIN HSLJ"/>
    <property type="match status" value="1"/>
</dbReference>
<sequence>MLRAALIGSLLLANACAGDESLSAYGAAGKMWQLQSIDGAAFPASAHLTFPEPGRIAGRGPCNSLQGSQNAPYPWFETGPLAVTRAACPELEAEAAFLHTLQEMTLAEVSGDVLILSNEAGREMLFKDGG</sequence>
<evidence type="ECO:0000259" key="2">
    <source>
        <dbReference type="Pfam" id="PF03724"/>
    </source>
</evidence>
<dbReference type="Proteomes" id="UP000051326">
    <property type="component" value="Unassembled WGS sequence"/>
</dbReference>
<reference evidence="3 4" key="1">
    <citation type="submission" date="2015-09" db="EMBL/GenBank/DDBJ databases">
        <authorList>
            <consortium name="Swine Surveillance"/>
        </authorList>
    </citation>
    <scope>NUCLEOTIDE SEQUENCE [LARGE SCALE GENOMIC DNA]</scope>
    <source>
        <strain evidence="3 4">CECT 8399</strain>
    </source>
</reference>
<organism evidence="3 4">
    <name type="scientific">Leisingera aquaemixtae</name>
    <dbReference type="NCBI Taxonomy" id="1396826"/>
    <lineage>
        <taxon>Bacteria</taxon>
        <taxon>Pseudomonadati</taxon>
        <taxon>Pseudomonadota</taxon>
        <taxon>Alphaproteobacteria</taxon>
        <taxon>Rhodobacterales</taxon>
        <taxon>Roseobacteraceae</taxon>
        <taxon>Leisingera</taxon>
    </lineage>
</organism>
<name>A0A0P1HXH3_9RHOB</name>
<dbReference type="Gene3D" id="2.40.128.270">
    <property type="match status" value="1"/>
</dbReference>
<feature type="domain" description="DUF306" evidence="2">
    <location>
        <begin position="28"/>
        <end position="125"/>
    </location>
</feature>
<dbReference type="Pfam" id="PF03724">
    <property type="entry name" value="META"/>
    <property type="match status" value="1"/>
</dbReference>
<evidence type="ECO:0000256" key="1">
    <source>
        <dbReference type="SAM" id="SignalP"/>
    </source>
</evidence>
<dbReference type="InterPro" id="IPR053147">
    <property type="entry name" value="Hsp_HslJ-like"/>
</dbReference>
<gene>
    <name evidence="3" type="ORF">PHA8399_02553</name>
</gene>
<evidence type="ECO:0000313" key="3">
    <source>
        <dbReference type="EMBL" id="CUI00422.1"/>
    </source>
</evidence>
<dbReference type="InterPro" id="IPR038670">
    <property type="entry name" value="HslJ-like_sf"/>
</dbReference>
<feature type="signal peptide" evidence="1">
    <location>
        <begin position="1"/>
        <end position="17"/>
    </location>
</feature>
<dbReference type="InterPro" id="IPR005184">
    <property type="entry name" value="DUF306_Meta_HslJ"/>
</dbReference>
<dbReference type="EMBL" id="CYSR01000026">
    <property type="protein sequence ID" value="CUI00422.1"/>
    <property type="molecule type" value="Genomic_DNA"/>
</dbReference>
<dbReference type="STRING" id="1396826.PHA8399_02553"/>
<dbReference type="RefSeq" id="WP_058286533.1">
    <property type="nucleotide sequence ID" value="NZ_CYSR01000026.1"/>
</dbReference>
<feature type="chain" id="PRO_5006064699" evidence="1">
    <location>
        <begin position="18"/>
        <end position="130"/>
    </location>
</feature>